<dbReference type="Proteomes" id="UP000092482">
    <property type="component" value="Chromosome"/>
</dbReference>
<dbReference type="InterPro" id="IPR025698">
    <property type="entry name" value="2TM_dom"/>
</dbReference>
<feature type="region of interest" description="Disordered" evidence="1">
    <location>
        <begin position="1"/>
        <end position="29"/>
    </location>
</feature>
<keyword evidence="2" id="KW-1133">Transmembrane helix</keyword>
<feature type="transmembrane region" description="Helical" evidence="2">
    <location>
        <begin position="49"/>
        <end position="66"/>
    </location>
</feature>
<keyword evidence="5" id="KW-1185">Reference proteome</keyword>
<feature type="transmembrane region" description="Helical" evidence="2">
    <location>
        <begin position="72"/>
        <end position="95"/>
    </location>
</feature>
<dbReference type="EMBL" id="CP014989">
    <property type="protein sequence ID" value="ANS80526.1"/>
    <property type="molecule type" value="Genomic_DNA"/>
</dbReference>
<keyword evidence="4" id="KW-0030">Aminoacyl-tRNA synthetase</keyword>
<keyword evidence="2" id="KW-0472">Membrane</keyword>
<evidence type="ECO:0000313" key="4">
    <source>
        <dbReference type="EMBL" id="ANS80526.1"/>
    </source>
</evidence>
<keyword evidence="4" id="KW-0436">Ligase</keyword>
<proteinExistence type="predicted"/>
<evidence type="ECO:0000313" key="5">
    <source>
        <dbReference type="Proteomes" id="UP000092482"/>
    </source>
</evidence>
<sequence>MSQPPQGPTDPVEGNFPLQPYRPSTELDPEMRKRALAKIEARQEWRQHFMMYALIMGLLTLIWLVSGGFGEYFWPIWPMMGWGIGVAIHGASLTFDREPTEKEIAEEAAKLRKRLGRPDHPED</sequence>
<dbReference type="OrthoDB" id="5145586at2"/>
<organism evidence="4 5">
    <name type="scientific">Serinicoccus hydrothermalis</name>
    <dbReference type="NCBI Taxonomy" id="1758689"/>
    <lineage>
        <taxon>Bacteria</taxon>
        <taxon>Bacillati</taxon>
        <taxon>Actinomycetota</taxon>
        <taxon>Actinomycetes</taxon>
        <taxon>Micrococcales</taxon>
        <taxon>Ornithinimicrobiaceae</taxon>
        <taxon>Serinicoccus</taxon>
    </lineage>
</organism>
<evidence type="ECO:0000256" key="1">
    <source>
        <dbReference type="SAM" id="MobiDB-lite"/>
    </source>
</evidence>
<name>A0A1B1NGH0_9MICO</name>
<reference evidence="4 5" key="1">
    <citation type="submission" date="2016-03" db="EMBL/GenBank/DDBJ databases">
        <title>Shallow-sea hydrothermal system.</title>
        <authorList>
            <person name="Tang K."/>
        </authorList>
    </citation>
    <scope>NUCLEOTIDE SEQUENCE [LARGE SCALE GENOMIC DNA]</scope>
    <source>
        <strain evidence="4 5">JLT9</strain>
    </source>
</reference>
<dbReference type="STRING" id="1758689.SGUI_3130"/>
<protein>
    <submittedName>
        <fullName evidence="4">Putative tRNA synthetases class I</fullName>
    </submittedName>
</protein>
<dbReference type="AlphaFoldDB" id="A0A1B1NGH0"/>
<accession>A0A1B1NGH0</accession>
<evidence type="ECO:0000259" key="3">
    <source>
        <dbReference type="Pfam" id="PF13239"/>
    </source>
</evidence>
<dbReference type="GO" id="GO:0004812">
    <property type="term" value="F:aminoacyl-tRNA ligase activity"/>
    <property type="evidence" value="ECO:0007669"/>
    <property type="project" value="UniProtKB-KW"/>
</dbReference>
<dbReference type="Pfam" id="PF13239">
    <property type="entry name" value="2TM"/>
    <property type="match status" value="1"/>
</dbReference>
<dbReference type="KEGG" id="serj:SGUI_3130"/>
<dbReference type="RefSeq" id="WP_083190753.1">
    <property type="nucleotide sequence ID" value="NZ_CP014989.1"/>
</dbReference>
<feature type="domain" description="2TM" evidence="3">
    <location>
        <begin position="33"/>
        <end position="103"/>
    </location>
</feature>
<keyword evidence="2" id="KW-0812">Transmembrane</keyword>
<gene>
    <name evidence="4" type="ORF">SGUI_3130</name>
</gene>
<evidence type="ECO:0000256" key="2">
    <source>
        <dbReference type="SAM" id="Phobius"/>
    </source>
</evidence>